<dbReference type="AlphaFoldDB" id="A0A2U1ART7"/>
<evidence type="ECO:0000313" key="9">
    <source>
        <dbReference type="EMBL" id="PVY39154.1"/>
    </source>
</evidence>
<feature type="transmembrane region" description="Helical" evidence="6">
    <location>
        <begin position="298"/>
        <end position="317"/>
    </location>
</feature>
<evidence type="ECO:0000313" key="10">
    <source>
        <dbReference type="Proteomes" id="UP000245959"/>
    </source>
</evidence>
<keyword evidence="5 6" id="KW-0472">Membrane</keyword>
<dbReference type="GO" id="GO:0005886">
    <property type="term" value="C:plasma membrane"/>
    <property type="evidence" value="ECO:0007669"/>
    <property type="project" value="UniProtKB-SubCell"/>
</dbReference>
<dbReference type="Proteomes" id="UP000576225">
    <property type="component" value="Unassembled WGS sequence"/>
</dbReference>
<dbReference type="EMBL" id="QEKH01000022">
    <property type="protein sequence ID" value="PVY39154.1"/>
    <property type="molecule type" value="Genomic_DNA"/>
</dbReference>
<dbReference type="Gene3D" id="1.20.1250.20">
    <property type="entry name" value="MFS general substrate transporter like domains"/>
    <property type="match status" value="1"/>
</dbReference>
<evidence type="ECO:0000259" key="7">
    <source>
        <dbReference type="PROSITE" id="PS50850"/>
    </source>
</evidence>
<dbReference type="NCBIfam" id="NF002921">
    <property type="entry name" value="PRK03545.1"/>
    <property type="match status" value="1"/>
</dbReference>
<feature type="domain" description="Major facilitator superfamily (MFS) profile" evidence="7">
    <location>
        <begin position="12"/>
        <end position="386"/>
    </location>
</feature>
<evidence type="ECO:0000256" key="1">
    <source>
        <dbReference type="ARBA" id="ARBA00004651"/>
    </source>
</evidence>
<comment type="caution">
    <text evidence="9">The sequence shown here is derived from an EMBL/GenBank/DDBJ whole genome shotgun (WGS) entry which is preliminary data.</text>
</comment>
<keyword evidence="8" id="KW-0762">Sugar transport</keyword>
<dbReference type="RefSeq" id="WP_116884774.1">
    <property type="nucleotide sequence ID" value="NZ_CABMMC010000010.1"/>
</dbReference>
<comment type="subcellular location">
    <subcellularLocation>
        <location evidence="1">Cell membrane</location>
        <topology evidence="1">Multi-pass membrane protein</topology>
    </subcellularLocation>
</comment>
<dbReference type="InterPro" id="IPR020846">
    <property type="entry name" value="MFS_dom"/>
</dbReference>
<sequence length="389" mass="42237">MKKNMPLKEWLPLLGMTFSAFVVNTSEFMPIGLLTNIAADFGITEAHAGLLISVYAWVVMLLSLPLMLLVCRMEMRKLLLCTLALFGVCQILSTVSGSFGALMASRIGVACSHAVFWSIASPIAVRVVSEEHRPLALSMIVTGSSVAMIFGLPLGRAIGLHIGWRMTFLCVGLLAFAIFAYLLKVAPRLPSRQTFTLRELPRLLRNPLLLGIYWLAALVATAYYTAYSYIEPFLKQVAQLPESWITMTLALFGVSGILGSFLFSWLYSRFPHTFIKLSLGGIAGALLLLYPASFQTGAVILLCCFWGVAATAFNIVCQAEIIKHTQQEATAVAMSIFSGIFNLGIGCGTLLGGAVCTYSSISRIGFAGGLVAVGAFFYCTRRLLKRLNP</sequence>
<evidence type="ECO:0000256" key="5">
    <source>
        <dbReference type="ARBA" id="ARBA00023136"/>
    </source>
</evidence>
<reference evidence="8 11" key="2">
    <citation type="submission" date="2020-04" db="EMBL/GenBank/DDBJ databases">
        <authorList>
            <person name="Hitch T.C.A."/>
            <person name="Wylensek D."/>
            <person name="Clavel T."/>
        </authorList>
    </citation>
    <scope>NUCLEOTIDE SEQUENCE [LARGE SCALE GENOMIC DNA]</scope>
    <source>
        <strain evidence="8 11">COR2-253-APC-1A</strain>
    </source>
</reference>
<dbReference type="OrthoDB" id="9788453at2"/>
<evidence type="ECO:0000313" key="8">
    <source>
        <dbReference type="EMBL" id="NMD86192.1"/>
    </source>
</evidence>
<feature type="transmembrane region" description="Helical" evidence="6">
    <location>
        <begin position="329"/>
        <end position="355"/>
    </location>
</feature>
<evidence type="ECO:0000256" key="2">
    <source>
        <dbReference type="ARBA" id="ARBA00022475"/>
    </source>
</evidence>
<dbReference type="Pfam" id="PF07690">
    <property type="entry name" value="MFS_1"/>
    <property type="match status" value="1"/>
</dbReference>
<dbReference type="CDD" id="cd17324">
    <property type="entry name" value="MFS_NepI_like"/>
    <property type="match status" value="1"/>
</dbReference>
<dbReference type="GO" id="GO:0022857">
    <property type="term" value="F:transmembrane transporter activity"/>
    <property type="evidence" value="ECO:0007669"/>
    <property type="project" value="InterPro"/>
</dbReference>
<name>A0A2U1ART7_9BACT</name>
<feature type="transmembrane region" description="Helical" evidence="6">
    <location>
        <begin position="274"/>
        <end position="292"/>
    </location>
</feature>
<feature type="transmembrane region" description="Helical" evidence="6">
    <location>
        <begin position="203"/>
        <end position="224"/>
    </location>
</feature>
<feature type="transmembrane region" description="Helical" evidence="6">
    <location>
        <begin position="49"/>
        <end position="71"/>
    </location>
</feature>
<dbReference type="Proteomes" id="UP000245959">
    <property type="component" value="Unassembled WGS sequence"/>
</dbReference>
<dbReference type="PANTHER" id="PTHR43124">
    <property type="entry name" value="PURINE EFFLUX PUMP PBUE"/>
    <property type="match status" value="1"/>
</dbReference>
<feature type="transmembrane region" description="Helical" evidence="6">
    <location>
        <begin position="162"/>
        <end position="183"/>
    </location>
</feature>
<evidence type="ECO:0000256" key="3">
    <source>
        <dbReference type="ARBA" id="ARBA00022692"/>
    </source>
</evidence>
<dbReference type="SUPFAM" id="SSF103473">
    <property type="entry name" value="MFS general substrate transporter"/>
    <property type="match status" value="1"/>
</dbReference>
<dbReference type="InterPro" id="IPR050189">
    <property type="entry name" value="MFS_Efflux_Transporters"/>
</dbReference>
<evidence type="ECO:0000256" key="6">
    <source>
        <dbReference type="SAM" id="Phobius"/>
    </source>
</evidence>
<keyword evidence="4 6" id="KW-1133">Transmembrane helix</keyword>
<dbReference type="PROSITE" id="PS50850">
    <property type="entry name" value="MFS"/>
    <property type="match status" value="1"/>
</dbReference>
<keyword evidence="10" id="KW-1185">Reference proteome</keyword>
<feature type="transmembrane region" description="Helical" evidence="6">
    <location>
        <begin position="361"/>
        <end position="379"/>
    </location>
</feature>
<dbReference type="EMBL" id="JABAEW010000009">
    <property type="protein sequence ID" value="NMD86192.1"/>
    <property type="molecule type" value="Genomic_DNA"/>
</dbReference>
<feature type="transmembrane region" description="Helical" evidence="6">
    <location>
        <begin position="135"/>
        <end position="156"/>
    </location>
</feature>
<evidence type="ECO:0000256" key="4">
    <source>
        <dbReference type="ARBA" id="ARBA00022989"/>
    </source>
</evidence>
<dbReference type="GeneID" id="78296066"/>
<feature type="transmembrane region" description="Helical" evidence="6">
    <location>
        <begin position="244"/>
        <end position="267"/>
    </location>
</feature>
<gene>
    <name evidence="9" type="ORF">C8D82_12229</name>
    <name evidence="8" type="ORF">HF882_06295</name>
</gene>
<feature type="transmembrane region" description="Helical" evidence="6">
    <location>
        <begin position="107"/>
        <end position="128"/>
    </location>
</feature>
<dbReference type="PANTHER" id="PTHR43124:SF4">
    <property type="entry name" value="SUGAR EFFLUX TRANSPORTER"/>
    <property type="match status" value="1"/>
</dbReference>
<feature type="transmembrane region" description="Helical" evidence="6">
    <location>
        <begin position="78"/>
        <end position="101"/>
    </location>
</feature>
<accession>A0A2U1ART7</accession>
<keyword evidence="8" id="KW-0813">Transport</keyword>
<keyword evidence="3 6" id="KW-0812">Transmembrane</keyword>
<dbReference type="InterPro" id="IPR011701">
    <property type="entry name" value="MFS"/>
</dbReference>
<protein>
    <submittedName>
        <fullName evidence="9">DHA1 family L-arabinose/isopropyl-beta-D-thiogalactopyranoside export protein-like MFS transporter</fullName>
    </submittedName>
    <submittedName>
        <fullName evidence="8">Sugar transporter</fullName>
    </submittedName>
</protein>
<reference evidence="9 10" key="1">
    <citation type="submission" date="2018-04" db="EMBL/GenBank/DDBJ databases">
        <title>Genomic Encyclopedia of Type Strains, Phase IV (KMG-IV): sequencing the most valuable type-strain genomes for metagenomic binning, comparative biology and taxonomic classification.</title>
        <authorList>
            <person name="Goeker M."/>
        </authorList>
    </citation>
    <scope>NUCLEOTIDE SEQUENCE [LARGE SCALE GENOMIC DNA]</scope>
    <source>
        <strain evidence="9 10">DSM 14823</strain>
    </source>
</reference>
<organism evidence="9 10">
    <name type="scientific">Victivallis vadensis</name>
    <dbReference type="NCBI Taxonomy" id="172901"/>
    <lineage>
        <taxon>Bacteria</taxon>
        <taxon>Pseudomonadati</taxon>
        <taxon>Lentisphaerota</taxon>
        <taxon>Lentisphaeria</taxon>
        <taxon>Victivallales</taxon>
        <taxon>Victivallaceae</taxon>
        <taxon>Victivallis</taxon>
    </lineage>
</organism>
<dbReference type="InterPro" id="IPR036259">
    <property type="entry name" value="MFS_trans_sf"/>
</dbReference>
<proteinExistence type="predicted"/>
<keyword evidence="2" id="KW-1003">Cell membrane</keyword>
<evidence type="ECO:0000313" key="11">
    <source>
        <dbReference type="Proteomes" id="UP000576225"/>
    </source>
</evidence>